<sequence>MVPLNNPPVEAYTLLPDGGSVQVGKTGEHFDRLSRYRTASGVGVVIVTLVPVEERTARTVKRVVEVRLDGVRIGQLTPAMSEKFLPAVDHLLGRGLVVAAPAVVTASTVSAKVGLQAQKAFELSPEVLNGAAVMVPARGIERPKPPEAQGDTVSLDAAETEVQTAVLASGSRITVTESPSEQVVSVAIEFVQPLTTWQSRVASEVSATGRRLLGNGSGPGAGGSELTDRSLVRCRAAGSGAGVRGRAGRDR</sequence>
<evidence type="ECO:0000313" key="2">
    <source>
        <dbReference type="Proteomes" id="UP000037179"/>
    </source>
</evidence>
<evidence type="ECO:0000313" key="1">
    <source>
        <dbReference type="EMBL" id="GAP32961.1"/>
    </source>
</evidence>
<protein>
    <submittedName>
        <fullName evidence="1">Uncharacterized protein</fullName>
    </submittedName>
</protein>
<dbReference type="AlphaFoldDB" id="A0ABC9Z6I6"/>
<keyword evidence="2" id="KW-1185">Reference proteome</keyword>
<reference evidence="2" key="1">
    <citation type="submission" date="2015-07" db="EMBL/GenBank/DDBJ databases">
        <title>Nocardia seriolae U-1 whole genome shotgun sequence.</title>
        <authorList>
            <person name="Imajoh M."/>
            <person name="Fukumoto Y."/>
            <person name="Sukeda M."/>
            <person name="Yamane J."/>
            <person name="Yamasaki K."/>
            <person name="Shimizu M."/>
            <person name="Ohnishi K."/>
            <person name="Oshima S."/>
        </authorList>
    </citation>
    <scope>NUCLEOTIDE SEQUENCE [LARGE SCALE GENOMIC DNA]</scope>
    <source>
        <strain evidence="2">U-1</strain>
    </source>
</reference>
<accession>A0ABC9Z6I6</accession>
<proteinExistence type="predicted"/>
<dbReference type="EMBL" id="BBYQ01000195">
    <property type="protein sequence ID" value="GAP32961.1"/>
    <property type="molecule type" value="Genomic_DNA"/>
</dbReference>
<organism evidence="1 2">
    <name type="scientific">Nocardia seriolae</name>
    <dbReference type="NCBI Taxonomy" id="37332"/>
    <lineage>
        <taxon>Bacteria</taxon>
        <taxon>Bacillati</taxon>
        <taxon>Actinomycetota</taxon>
        <taxon>Actinomycetes</taxon>
        <taxon>Mycobacteriales</taxon>
        <taxon>Nocardiaceae</taxon>
        <taxon>Nocardia</taxon>
    </lineage>
</organism>
<reference evidence="1 2" key="2">
    <citation type="journal article" date="2016" name="Genome Announc.">
        <title>Draft Genome Sequence of Erythromycin- and Oxytetracycline-Sensitive Nocardia seriolae Strain U-1 (NBRC 110359).</title>
        <authorList>
            <person name="Imajoh M."/>
            <person name="Sukeda M."/>
            <person name="Shimizu M."/>
            <person name="Yamane J."/>
            <person name="Ohnishi K."/>
            <person name="Oshima S."/>
        </authorList>
    </citation>
    <scope>NUCLEOTIDE SEQUENCE [LARGE SCALE GENOMIC DNA]</scope>
    <source>
        <strain evidence="1 2">U-1</strain>
    </source>
</reference>
<comment type="caution">
    <text evidence="1">The sequence shown here is derived from an EMBL/GenBank/DDBJ whole genome shotgun (WGS) entry which is preliminary data.</text>
</comment>
<name>A0ABC9Z6I6_9NOCA</name>
<dbReference type="Proteomes" id="UP000037179">
    <property type="component" value="Unassembled WGS sequence"/>
</dbReference>
<gene>
    <name evidence="1" type="ORF">NSK11_contig00195-0001</name>
</gene>